<keyword evidence="2" id="KW-1185">Reference proteome</keyword>
<dbReference type="RefSeq" id="XP_013240194.1">
    <property type="nucleotide sequence ID" value="XM_013384740.1"/>
</dbReference>
<dbReference type="EMBL" id="JMSN01000154">
    <property type="protein sequence ID" value="KDN36883.1"/>
    <property type="molecule type" value="Genomic_DNA"/>
</dbReference>
<protein>
    <submittedName>
        <fullName evidence="1">Uncharacterized protein</fullName>
    </submittedName>
</protein>
<dbReference type="GeneID" id="25267528"/>
<proteinExistence type="predicted"/>
<accession>A0A066V9D0</accession>
<dbReference type="HOGENOM" id="CLU_1548683_0_0_1"/>
<evidence type="ECO:0000313" key="1">
    <source>
        <dbReference type="EMBL" id="KDN36883.1"/>
    </source>
</evidence>
<name>A0A066V9D0_TILAU</name>
<reference evidence="1 2" key="1">
    <citation type="submission" date="2014-05" db="EMBL/GenBank/DDBJ databases">
        <title>Draft genome sequence of a rare smut relative, Tilletiaria anomala UBC 951.</title>
        <authorList>
            <consortium name="DOE Joint Genome Institute"/>
            <person name="Toome M."/>
            <person name="Kuo A."/>
            <person name="Henrissat B."/>
            <person name="Lipzen A."/>
            <person name="Tritt A."/>
            <person name="Yoshinaga Y."/>
            <person name="Zane M."/>
            <person name="Barry K."/>
            <person name="Grigoriev I.V."/>
            <person name="Spatafora J.W."/>
            <person name="Aimea M.C."/>
        </authorList>
    </citation>
    <scope>NUCLEOTIDE SEQUENCE [LARGE SCALE GENOMIC DNA]</scope>
    <source>
        <strain evidence="1 2">UBC 951</strain>
    </source>
</reference>
<comment type="caution">
    <text evidence="1">The sequence shown here is derived from an EMBL/GenBank/DDBJ whole genome shotgun (WGS) entry which is preliminary data.</text>
</comment>
<sequence length="173" mass="18383">MDELCLLGHIRLDWRRSHLDSLSGARLLVPAPCALNNPSLDPTLSLLSLPLCPWARSHLSFPPILLPALAFGARPTCSSRPAALQLAGALVSIISAVSSGHSVSADSTIGTTWLPLQGWSQTPAARPVNGFALALIPFTACSFHSQTASAREGNTCRRMLAIQSQPITRQQQG</sequence>
<dbReference type="Proteomes" id="UP000027361">
    <property type="component" value="Unassembled WGS sequence"/>
</dbReference>
<dbReference type="AlphaFoldDB" id="A0A066V9D0"/>
<organism evidence="1 2">
    <name type="scientific">Tilletiaria anomala (strain ATCC 24038 / CBS 436.72 / UBC 951)</name>
    <dbReference type="NCBI Taxonomy" id="1037660"/>
    <lineage>
        <taxon>Eukaryota</taxon>
        <taxon>Fungi</taxon>
        <taxon>Dikarya</taxon>
        <taxon>Basidiomycota</taxon>
        <taxon>Ustilaginomycotina</taxon>
        <taxon>Exobasidiomycetes</taxon>
        <taxon>Georgefischeriales</taxon>
        <taxon>Tilletiariaceae</taxon>
        <taxon>Tilletiaria</taxon>
    </lineage>
</organism>
<evidence type="ECO:0000313" key="2">
    <source>
        <dbReference type="Proteomes" id="UP000027361"/>
    </source>
</evidence>
<gene>
    <name evidence="1" type="ORF">K437DRAFT_48028</name>
</gene>
<dbReference type="InParanoid" id="A0A066V9D0"/>